<evidence type="ECO:0000313" key="1">
    <source>
        <dbReference type="EMBL" id="GAA0220661.1"/>
    </source>
</evidence>
<dbReference type="EMBL" id="BAAABU010000003">
    <property type="protein sequence ID" value="GAA0220661.1"/>
    <property type="molecule type" value="Genomic_DNA"/>
</dbReference>
<reference evidence="1 2" key="1">
    <citation type="journal article" date="2019" name="Int. J. Syst. Evol. Microbiol.">
        <title>The Global Catalogue of Microorganisms (GCM) 10K type strain sequencing project: providing services to taxonomists for standard genome sequencing and annotation.</title>
        <authorList>
            <consortium name="The Broad Institute Genomics Platform"/>
            <consortium name="The Broad Institute Genome Sequencing Center for Infectious Disease"/>
            <person name="Wu L."/>
            <person name="Ma J."/>
        </authorList>
    </citation>
    <scope>NUCLEOTIDE SEQUENCE [LARGE SCALE GENOMIC DNA]</scope>
    <source>
        <strain evidence="1 2">JCM 3380</strain>
    </source>
</reference>
<organism evidence="1 2">
    <name type="scientific">Saccharothrix mutabilis subsp. mutabilis</name>
    <dbReference type="NCBI Taxonomy" id="66855"/>
    <lineage>
        <taxon>Bacteria</taxon>
        <taxon>Bacillati</taxon>
        <taxon>Actinomycetota</taxon>
        <taxon>Actinomycetes</taxon>
        <taxon>Pseudonocardiales</taxon>
        <taxon>Pseudonocardiaceae</taxon>
        <taxon>Saccharothrix</taxon>
    </lineage>
</organism>
<protein>
    <submittedName>
        <fullName evidence="1">Uncharacterized protein</fullName>
    </submittedName>
</protein>
<keyword evidence="2" id="KW-1185">Reference proteome</keyword>
<comment type="caution">
    <text evidence="1">The sequence shown here is derived from an EMBL/GenBank/DDBJ whole genome shotgun (WGS) entry which is preliminary data.</text>
</comment>
<sequence length="86" mass="9301">MQTPSRHNPVSVTRYLDAVVEVLRSAGVSVVEVDVDLTVSSPVRAQLVTDAGRVLRWREDLGWSTGSRVIEPVSHPGAVARLAVEP</sequence>
<accession>A0ABN0TFV2</accession>
<gene>
    <name evidence="1" type="ORF">GCM10010492_18450</name>
</gene>
<dbReference type="Proteomes" id="UP001500416">
    <property type="component" value="Unassembled WGS sequence"/>
</dbReference>
<name>A0ABN0TFV2_9PSEU</name>
<proteinExistence type="predicted"/>
<evidence type="ECO:0000313" key="2">
    <source>
        <dbReference type="Proteomes" id="UP001500416"/>
    </source>
</evidence>